<evidence type="ECO:0000313" key="1">
    <source>
        <dbReference type="EMBL" id="ORY38177.1"/>
    </source>
</evidence>
<name>A0A1Y2BU68_9FUNG</name>
<sequence>MGADPSNYGSSKMSKAPLNNCTASNIVENIKPYLVKIDALQTAKELFRKDPPAHIFSEFVPRHLRDVSVGDDPEAYLQFFYDLAVADIKKGDADYQNLLATDFSDIHLYRS</sequence>
<reference evidence="1 2" key="1">
    <citation type="submission" date="2016-07" db="EMBL/GenBank/DDBJ databases">
        <title>Pervasive Adenine N6-methylation of Active Genes in Fungi.</title>
        <authorList>
            <consortium name="DOE Joint Genome Institute"/>
            <person name="Mondo S.J."/>
            <person name="Dannebaum R.O."/>
            <person name="Kuo R.C."/>
            <person name="Labutti K."/>
            <person name="Haridas S."/>
            <person name="Kuo A."/>
            <person name="Salamov A."/>
            <person name="Ahrendt S.R."/>
            <person name="Lipzen A."/>
            <person name="Sullivan W."/>
            <person name="Andreopoulos W.B."/>
            <person name="Clum A."/>
            <person name="Lindquist E."/>
            <person name="Daum C."/>
            <person name="Ramamoorthy G.K."/>
            <person name="Gryganskyi A."/>
            <person name="Culley D."/>
            <person name="Magnuson J.K."/>
            <person name="James T.Y."/>
            <person name="O'Malley M.A."/>
            <person name="Stajich J.E."/>
            <person name="Spatafora J.W."/>
            <person name="Visel A."/>
            <person name="Grigoriev I.V."/>
        </authorList>
    </citation>
    <scope>NUCLEOTIDE SEQUENCE [LARGE SCALE GENOMIC DNA]</scope>
    <source>
        <strain evidence="1 2">JEL800</strain>
    </source>
</reference>
<evidence type="ECO:0000313" key="2">
    <source>
        <dbReference type="Proteomes" id="UP000193642"/>
    </source>
</evidence>
<gene>
    <name evidence="1" type="ORF">BCR33DRAFT_720884</name>
</gene>
<dbReference type="Proteomes" id="UP000193642">
    <property type="component" value="Unassembled WGS sequence"/>
</dbReference>
<proteinExistence type="predicted"/>
<organism evidence="1 2">
    <name type="scientific">Rhizoclosmatium globosum</name>
    <dbReference type="NCBI Taxonomy" id="329046"/>
    <lineage>
        <taxon>Eukaryota</taxon>
        <taxon>Fungi</taxon>
        <taxon>Fungi incertae sedis</taxon>
        <taxon>Chytridiomycota</taxon>
        <taxon>Chytridiomycota incertae sedis</taxon>
        <taxon>Chytridiomycetes</taxon>
        <taxon>Chytridiales</taxon>
        <taxon>Chytriomycetaceae</taxon>
        <taxon>Rhizoclosmatium</taxon>
    </lineage>
</organism>
<dbReference type="EMBL" id="MCGO01000045">
    <property type="protein sequence ID" value="ORY38177.1"/>
    <property type="molecule type" value="Genomic_DNA"/>
</dbReference>
<protein>
    <submittedName>
        <fullName evidence="1">Uncharacterized protein</fullName>
    </submittedName>
</protein>
<dbReference type="OrthoDB" id="2108639at2759"/>
<comment type="caution">
    <text evidence="1">The sequence shown here is derived from an EMBL/GenBank/DDBJ whole genome shotgun (WGS) entry which is preliminary data.</text>
</comment>
<accession>A0A1Y2BU68</accession>
<dbReference type="AlphaFoldDB" id="A0A1Y2BU68"/>
<keyword evidence="2" id="KW-1185">Reference proteome</keyword>